<proteinExistence type="predicted"/>
<feature type="transmembrane region" description="Helical" evidence="1">
    <location>
        <begin position="163"/>
        <end position="183"/>
    </location>
</feature>
<dbReference type="AlphaFoldDB" id="A0A4Z0C3I4"/>
<keyword evidence="1" id="KW-0812">Transmembrane</keyword>
<evidence type="ECO:0008006" key="4">
    <source>
        <dbReference type="Google" id="ProtNLM"/>
    </source>
</evidence>
<dbReference type="EMBL" id="SMLL01000001">
    <property type="protein sequence ID" value="TFZ05030.1"/>
    <property type="molecule type" value="Genomic_DNA"/>
</dbReference>
<keyword evidence="1" id="KW-1133">Transmembrane helix</keyword>
<dbReference type="Pfam" id="PF14102">
    <property type="entry name" value="Caps_synth_CapC"/>
    <property type="match status" value="2"/>
</dbReference>
<feature type="transmembrane region" description="Helical" evidence="1">
    <location>
        <begin position="222"/>
        <end position="241"/>
    </location>
</feature>
<feature type="transmembrane region" description="Helical" evidence="1">
    <location>
        <begin position="135"/>
        <end position="151"/>
    </location>
</feature>
<feature type="transmembrane region" description="Helical" evidence="1">
    <location>
        <begin position="51"/>
        <end position="74"/>
    </location>
</feature>
<reference evidence="2 3" key="1">
    <citation type="submission" date="2019-03" db="EMBL/GenBank/DDBJ databases">
        <title>Ramlibacter rhizophilus CCTCC AB2015357, whole genome shotgun sequence.</title>
        <authorList>
            <person name="Zhang X."/>
            <person name="Feng G."/>
            <person name="Zhu H."/>
        </authorList>
    </citation>
    <scope>NUCLEOTIDE SEQUENCE [LARGE SCALE GENOMIC DNA]</scope>
    <source>
        <strain evidence="2 3">CCTCC AB2015357</strain>
    </source>
</reference>
<evidence type="ECO:0000313" key="2">
    <source>
        <dbReference type="EMBL" id="TFZ05030.1"/>
    </source>
</evidence>
<dbReference type="RefSeq" id="WP_135283913.1">
    <property type="nucleotide sequence ID" value="NZ_SMLL01000001.1"/>
</dbReference>
<feature type="transmembrane region" description="Helical" evidence="1">
    <location>
        <begin position="12"/>
        <end position="31"/>
    </location>
</feature>
<feature type="transmembrane region" description="Helical" evidence="1">
    <location>
        <begin position="280"/>
        <end position="302"/>
    </location>
</feature>
<comment type="caution">
    <text evidence="2">The sequence shown here is derived from an EMBL/GenBank/DDBJ whole genome shotgun (WGS) entry which is preliminary data.</text>
</comment>
<feature type="transmembrane region" description="Helical" evidence="1">
    <location>
        <begin position="337"/>
        <end position="359"/>
    </location>
</feature>
<feature type="transmembrane region" description="Helical" evidence="1">
    <location>
        <begin position="308"/>
        <end position="325"/>
    </location>
</feature>
<keyword evidence="1" id="KW-0472">Membrane</keyword>
<dbReference type="Proteomes" id="UP000297564">
    <property type="component" value="Unassembled WGS sequence"/>
</dbReference>
<organism evidence="2 3">
    <name type="scientific">Ramlibacter rhizophilus</name>
    <dbReference type="NCBI Taxonomy" id="1781167"/>
    <lineage>
        <taxon>Bacteria</taxon>
        <taxon>Pseudomonadati</taxon>
        <taxon>Pseudomonadota</taxon>
        <taxon>Betaproteobacteria</taxon>
        <taxon>Burkholderiales</taxon>
        <taxon>Comamonadaceae</taxon>
        <taxon>Ramlibacter</taxon>
    </lineage>
</organism>
<evidence type="ECO:0000313" key="3">
    <source>
        <dbReference type="Proteomes" id="UP000297564"/>
    </source>
</evidence>
<feature type="transmembrane region" description="Helical" evidence="1">
    <location>
        <begin position="247"/>
        <end position="268"/>
    </location>
</feature>
<feature type="transmembrane region" description="Helical" evidence="1">
    <location>
        <begin position="95"/>
        <end position="115"/>
    </location>
</feature>
<dbReference type="GO" id="GO:0045227">
    <property type="term" value="P:capsule polysaccharide biosynthetic process"/>
    <property type="evidence" value="ECO:0007669"/>
    <property type="project" value="InterPro"/>
</dbReference>
<evidence type="ECO:0000256" key="1">
    <source>
        <dbReference type="SAM" id="Phobius"/>
    </source>
</evidence>
<dbReference type="InterPro" id="IPR008338">
    <property type="entry name" value="Capsule_biosynth_CapC"/>
</dbReference>
<dbReference type="OrthoDB" id="7877092at2"/>
<feature type="transmembrane region" description="Helical" evidence="1">
    <location>
        <begin position="195"/>
        <end position="215"/>
    </location>
</feature>
<keyword evidence="3" id="KW-1185">Reference proteome</keyword>
<sequence length="1047" mass="112506">MEGLALPLLPPALAGSVTVTVWLGAMIVAVSNLRLGWVLSGLVVPGYMVPLIIANPLSATVVFVEGVITYLVVWSYSEVLAPRLRWSTFFGRDRFFALVLVSVAVRLAGDGWLLPALGASLQQQHGFVFDYRNDLHSFGLIVVSLIANNFWKTGLLRGAAPMAVQVALTWLLVRFILIPLTNFNADSTAVLYEDIAASMLASPKAYIILIVTAFVASRLNLFYGWDFSGILIPSLLALQWYQPYKIVATFAEAIAILLLSSAALKLPYFRNMTMEGGRKLMLFFSVSLAYKFVVGWAMAVWLPQQLTSDYYGFGYLLATLIAIKAHDKNILGRLTQAVVQTSLAGVAVATLIGFVLVIVPDPGPAAPRTPQLPPEPERLDGLVQEALAESKTGFYRVSLGAPILDPRAEELAAFAQGLRLLLAYRSGLDPGVLQQARAALDAAGYRVTITQAERGTEYFVLDEREPRRHWGVYALASRPASRLLLQVPFPLTEPLAFEAATFLLQRMQANGFAAAPAQALDDDRRRRSSVLNSPQSIFQVFHREMASDQVLQVRSREAPQARLLVSGGLPQGLDLPALRDLVGPLEVNFGADAERNLQRETMRGSFSQLSLASSAAQRARLFAGSVPEPRREALPGSIAAMVIGRMEARQLPGPGSEAYRRRGLDELLRIEREVLGPVMRVALQAPGPRLQDALALGALSGAAASARALRLELALVSAADGDFIVLQDRAQHGGLVVLRVGMSDPYLIEVPRPVRERATLETAARFWSDAQARALVVAGAAADANADGSADVLEAANKQTFFQLAHQVLLRELGDQPAVAVQVRAMSLRAGEPPPADAVVAFNRLSNDPNRLDGVAAQLVEDLRRHGIPAIVHAGAPGTAGFGPAGGPQAAYMEQVQNKLFAALWVARDMRAGVQQESVETQRRAFEGLGIPVRQAEIGAVLTGARLVGPALPEGVRDRAQRYLASGDVVALSALQSAFQGSLERIEDPAGRGAFLLLKSPGGGLRAVLALAEGLRGGRRTVPPGPISAATAQAFLAARDQWLEASP</sequence>
<protein>
    <recommendedName>
        <fullName evidence="4">Capsule biosynthesis CapC</fullName>
    </recommendedName>
</protein>
<gene>
    <name evidence="2" type="ORF">EZ242_04590</name>
</gene>
<name>A0A4Z0C3I4_9BURK</name>
<accession>A0A4Z0C3I4</accession>
<dbReference type="GO" id="GO:0016020">
    <property type="term" value="C:membrane"/>
    <property type="evidence" value="ECO:0007669"/>
    <property type="project" value="InterPro"/>
</dbReference>